<protein>
    <recommendedName>
        <fullName evidence="4">Lipoprotein</fullName>
    </recommendedName>
</protein>
<dbReference type="Proteomes" id="UP001141933">
    <property type="component" value="Unassembled WGS sequence"/>
</dbReference>
<evidence type="ECO:0000256" key="1">
    <source>
        <dbReference type="SAM" id="SignalP"/>
    </source>
</evidence>
<dbReference type="RefSeq" id="WP_269877591.1">
    <property type="nucleotide sequence ID" value="NZ_JAPZVM010000004.1"/>
</dbReference>
<evidence type="ECO:0000313" key="3">
    <source>
        <dbReference type="Proteomes" id="UP001141933"/>
    </source>
</evidence>
<evidence type="ECO:0000313" key="2">
    <source>
        <dbReference type="EMBL" id="MCZ8372393.1"/>
    </source>
</evidence>
<organism evidence="2 3">
    <name type="scientific">Phocaeicola acetigenes</name>
    <dbReference type="NCBI Taxonomy" id="3016083"/>
    <lineage>
        <taxon>Bacteria</taxon>
        <taxon>Pseudomonadati</taxon>
        <taxon>Bacteroidota</taxon>
        <taxon>Bacteroidia</taxon>
        <taxon>Bacteroidales</taxon>
        <taxon>Bacteroidaceae</taxon>
        <taxon>Phocaeicola</taxon>
    </lineage>
</organism>
<keyword evidence="1" id="KW-0732">Signal</keyword>
<feature type="chain" id="PRO_5045721728" description="Lipoprotein" evidence="1">
    <location>
        <begin position="18"/>
        <end position="157"/>
    </location>
</feature>
<gene>
    <name evidence="2" type="ORF">O6P32_06675</name>
</gene>
<dbReference type="EMBL" id="JAPZVM010000004">
    <property type="protein sequence ID" value="MCZ8372393.1"/>
    <property type="molecule type" value="Genomic_DNA"/>
</dbReference>
<comment type="caution">
    <text evidence="2">The sequence shown here is derived from an EMBL/GenBank/DDBJ whole genome shotgun (WGS) entry which is preliminary data.</text>
</comment>
<proteinExistence type="predicted"/>
<keyword evidence="3" id="KW-1185">Reference proteome</keyword>
<reference evidence="2" key="1">
    <citation type="submission" date="2022-12" db="EMBL/GenBank/DDBJ databases">
        <title>Phocaeicola acetigenes sp. nov., isolated feces from a healthy human.</title>
        <authorList>
            <person name="Do H."/>
            <person name="Ha Y.B."/>
            <person name="Kim J.-S."/>
            <person name="Suh M.K."/>
            <person name="Kim H.S."/>
            <person name="Lee J.-S."/>
        </authorList>
    </citation>
    <scope>NUCLEOTIDE SEQUENCE</scope>
    <source>
        <strain evidence="2">KGMB11183</strain>
    </source>
</reference>
<name>A0ABT4PH84_9BACT</name>
<sequence>MKTKFCLILCSFLFAMGMNSCKSYSTKAFYTFETECMDNALDGSVVVRAWGQGSSRSEAMEQAKKNALRDVIFKGLKKGQCNFKPLLFEVNAQEKYENYFNHFFGSGEYTQFLKMDVTKMGSGVKAKSQTRDSYAVVVRILRADLEKKLIADNILKK</sequence>
<feature type="signal peptide" evidence="1">
    <location>
        <begin position="1"/>
        <end position="17"/>
    </location>
</feature>
<evidence type="ECO:0008006" key="4">
    <source>
        <dbReference type="Google" id="ProtNLM"/>
    </source>
</evidence>
<accession>A0ABT4PH84</accession>